<dbReference type="SUPFAM" id="SSF53822">
    <property type="entry name" value="Periplasmic binding protein-like I"/>
    <property type="match status" value="1"/>
</dbReference>
<organism evidence="2 3">
    <name type="scientific">Paracoccus mutanolyticus</name>
    <dbReference type="NCBI Taxonomy" id="1499308"/>
    <lineage>
        <taxon>Bacteria</taxon>
        <taxon>Pseudomonadati</taxon>
        <taxon>Pseudomonadota</taxon>
        <taxon>Alphaproteobacteria</taxon>
        <taxon>Rhodobacterales</taxon>
        <taxon>Paracoccaceae</taxon>
        <taxon>Paracoccus</taxon>
    </lineage>
</organism>
<reference evidence="2 3" key="1">
    <citation type="submission" date="2018-06" db="EMBL/GenBank/DDBJ databases">
        <title>Complete genome sequence of Paracoccus mutanolyticus strain RSP-02 isolated from cellulosic waste.</title>
        <authorList>
            <person name="Amrutha R.N."/>
            <person name="Shrivastav A."/>
            <person name="Buddana S.K."/>
            <person name="Deshpande U."/>
            <person name="Prakasham R.S."/>
        </authorList>
    </citation>
    <scope>NUCLEOTIDE SEQUENCE [LARGE SCALE GENOMIC DNA]</scope>
    <source>
        <strain evidence="2 3">RSP-02</strain>
    </source>
</reference>
<name>A0ABN5M6I6_9RHOB</name>
<protein>
    <recommendedName>
        <fullName evidence="4">Leucine-binding protein domain-containing protein</fullName>
    </recommendedName>
</protein>
<evidence type="ECO:0000313" key="3">
    <source>
        <dbReference type="Proteomes" id="UP000249922"/>
    </source>
</evidence>
<proteinExistence type="predicted"/>
<evidence type="ECO:0000313" key="2">
    <source>
        <dbReference type="EMBL" id="AWX92290.1"/>
    </source>
</evidence>
<accession>A0ABN5M6I6</accession>
<dbReference type="InterPro" id="IPR028082">
    <property type="entry name" value="Peripla_BP_I"/>
</dbReference>
<dbReference type="PANTHER" id="PTHR47628:SF1">
    <property type="entry name" value="ALIPHATIC AMIDASE EXPRESSION-REGULATING PROTEIN"/>
    <property type="match status" value="1"/>
</dbReference>
<dbReference type="PANTHER" id="PTHR47628">
    <property type="match status" value="1"/>
</dbReference>
<dbReference type="Pfam" id="PF13433">
    <property type="entry name" value="Peripla_BP_5"/>
    <property type="match status" value="1"/>
</dbReference>
<feature type="compositionally biased region" description="Low complexity" evidence="1">
    <location>
        <begin position="19"/>
        <end position="28"/>
    </location>
</feature>
<keyword evidence="3" id="KW-1185">Reference proteome</keyword>
<evidence type="ECO:0000256" key="1">
    <source>
        <dbReference type="SAM" id="MobiDB-lite"/>
    </source>
</evidence>
<gene>
    <name evidence="2" type="ORF">DPM13_00545</name>
</gene>
<evidence type="ECO:0008006" key="4">
    <source>
        <dbReference type="Google" id="ProtNLM"/>
    </source>
</evidence>
<feature type="region of interest" description="Disordered" evidence="1">
    <location>
        <begin position="1"/>
        <end position="28"/>
    </location>
</feature>
<dbReference type="Gene3D" id="3.40.50.2300">
    <property type="match status" value="1"/>
</dbReference>
<dbReference type="RefSeq" id="WP_112887242.1">
    <property type="nucleotide sequence ID" value="NZ_CP030239.1"/>
</dbReference>
<dbReference type="EMBL" id="CP030239">
    <property type="protein sequence ID" value="AWX92290.1"/>
    <property type="molecule type" value="Genomic_DNA"/>
</dbReference>
<dbReference type="Proteomes" id="UP000249922">
    <property type="component" value="Chromosome"/>
</dbReference>
<sequence length="165" mass="17525">MIPDWSKKAGAGPLPPHPARAAAGRRSGAAGGTLHRFVLKRAKADRLVARSAKALRQTASTICFGPQLILGELHVGIGMVLPLVSRQRPRAGLPEGEHALGVRLAVDELNREGGILGRPVEIAESDPAGDPNAFRQHAERMMTAEGISVIFGCHTSDTRPWLPSP</sequence>